<dbReference type="EMBL" id="BMEC01000006">
    <property type="protein sequence ID" value="GGC35538.1"/>
    <property type="molecule type" value="Genomic_DNA"/>
</dbReference>
<dbReference type="SUPFAM" id="SSF48498">
    <property type="entry name" value="Tetracyclin repressor-like, C-terminal domain"/>
    <property type="match status" value="1"/>
</dbReference>
<organism evidence="4 5">
    <name type="scientific">Marivirga lumbricoides</name>
    <dbReference type="NCBI Taxonomy" id="1046115"/>
    <lineage>
        <taxon>Bacteria</taxon>
        <taxon>Pseudomonadati</taxon>
        <taxon>Bacteroidota</taxon>
        <taxon>Cytophagia</taxon>
        <taxon>Cytophagales</taxon>
        <taxon>Marivirgaceae</taxon>
        <taxon>Marivirga</taxon>
    </lineage>
</organism>
<reference evidence="5" key="1">
    <citation type="journal article" date="2019" name="Int. J. Syst. Evol. Microbiol.">
        <title>The Global Catalogue of Microorganisms (GCM) 10K type strain sequencing project: providing services to taxonomists for standard genome sequencing and annotation.</title>
        <authorList>
            <consortium name="The Broad Institute Genomics Platform"/>
            <consortium name="The Broad Institute Genome Sequencing Center for Infectious Disease"/>
            <person name="Wu L."/>
            <person name="Ma J."/>
        </authorList>
    </citation>
    <scope>NUCLEOTIDE SEQUENCE [LARGE SCALE GENOMIC DNA]</scope>
    <source>
        <strain evidence="5">CGMCC 1.10832</strain>
    </source>
</reference>
<protein>
    <submittedName>
        <fullName evidence="4">TetR family transcriptional regulator</fullName>
    </submittedName>
</protein>
<gene>
    <name evidence="4" type="ORF">GCM10011506_21170</name>
</gene>
<evidence type="ECO:0000256" key="2">
    <source>
        <dbReference type="PROSITE-ProRule" id="PRU00335"/>
    </source>
</evidence>
<name>A0ABQ1M9C7_9BACT</name>
<dbReference type="Gene3D" id="1.10.10.60">
    <property type="entry name" value="Homeodomain-like"/>
    <property type="match status" value="1"/>
</dbReference>
<comment type="caution">
    <text evidence="4">The sequence shown here is derived from an EMBL/GenBank/DDBJ whole genome shotgun (WGS) entry which is preliminary data.</text>
</comment>
<evidence type="ECO:0000313" key="4">
    <source>
        <dbReference type="EMBL" id="GGC35538.1"/>
    </source>
</evidence>
<evidence type="ECO:0000256" key="1">
    <source>
        <dbReference type="ARBA" id="ARBA00023125"/>
    </source>
</evidence>
<feature type="domain" description="HTH tetR-type" evidence="3">
    <location>
        <begin position="1"/>
        <end position="46"/>
    </location>
</feature>
<evidence type="ECO:0000259" key="3">
    <source>
        <dbReference type="PROSITE" id="PS50977"/>
    </source>
</evidence>
<dbReference type="InterPro" id="IPR036271">
    <property type="entry name" value="Tet_transcr_reg_TetR-rel_C_sf"/>
</dbReference>
<evidence type="ECO:0000313" key="5">
    <source>
        <dbReference type="Proteomes" id="UP000636010"/>
    </source>
</evidence>
<sequence length="188" mass="22278">MQFGLRSVTMDDIARKNGVSKKTIYQFFRDKSAIIQNTIKGHFENHKKSIIEAVNNTENAVQALFQISLCMKKQTETVNPTLIYDLQKYYPKAYKKVIEFKQEFMQDLLISILYQGIKEGLFRKEINVEILAILRIEEVQLAFDNIFPRDRFDFKTVHVQMFDHFIHGILTEKGREQYNFYVNHEQKA</sequence>
<dbReference type="InterPro" id="IPR009057">
    <property type="entry name" value="Homeodomain-like_sf"/>
</dbReference>
<dbReference type="Pfam" id="PF00440">
    <property type="entry name" value="TetR_N"/>
    <property type="match status" value="1"/>
</dbReference>
<dbReference type="Gene3D" id="1.10.357.10">
    <property type="entry name" value="Tetracycline Repressor, domain 2"/>
    <property type="match status" value="1"/>
</dbReference>
<dbReference type="SUPFAM" id="SSF46689">
    <property type="entry name" value="Homeodomain-like"/>
    <property type="match status" value="1"/>
</dbReference>
<dbReference type="PROSITE" id="PS50977">
    <property type="entry name" value="HTH_TETR_2"/>
    <property type="match status" value="1"/>
</dbReference>
<feature type="DNA-binding region" description="H-T-H motif" evidence="2">
    <location>
        <begin position="9"/>
        <end position="28"/>
    </location>
</feature>
<dbReference type="InterPro" id="IPR001647">
    <property type="entry name" value="HTH_TetR"/>
</dbReference>
<keyword evidence="1 2" id="KW-0238">DNA-binding</keyword>
<accession>A0ABQ1M9C7</accession>
<keyword evidence="5" id="KW-1185">Reference proteome</keyword>
<proteinExistence type="predicted"/>
<dbReference type="Proteomes" id="UP000636010">
    <property type="component" value="Unassembled WGS sequence"/>
</dbReference>